<organism evidence="11 12">
    <name type="scientific">Gymnopilus junonius</name>
    <name type="common">Spectacular rustgill mushroom</name>
    <name type="synonym">Gymnopilus spectabilis subsp. junonius</name>
    <dbReference type="NCBI Taxonomy" id="109634"/>
    <lineage>
        <taxon>Eukaryota</taxon>
        <taxon>Fungi</taxon>
        <taxon>Dikarya</taxon>
        <taxon>Basidiomycota</taxon>
        <taxon>Agaricomycotina</taxon>
        <taxon>Agaricomycetes</taxon>
        <taxon>Agaricomycetidae</taxon>
        <taxon>Agaricales</taxon>
        <taxon>Agaricineae</taxon>
        <taxon>Hymenogastraceae</taxon>
        <taxon>Gymnopilus</taxon>
    </lineage>
</organism>
<keyword evidence="6" id="KW-0472">Membrane</keyword>
<dbReference type="GO" id="GO:1990316">
    <property type="term" value="C:Atg1/ULK1 kinase complex"/>
    <property type="evidence" value="ECO:0007669"/>
    <property type="project" value="TreeGrafter"/>
</dbReference>
<dbReference type="EMBL" id="JADNYJ010000031">
    <property type="protein sequence ID" value="KAF8903289.1"/>
    <property type="molecule type" value="Genomic_DNA"/>
</dbReference>
<dbReference type="PANTHER" id="PTHR13222">
    <property type="entry name" value="RB1-INDUCIBLE COILED-COIL"/>
    <property type="match status" value="1"/>
</dbReference>
<keyword evidence="6" id="KW-0926">Vacuole</keyword>
<evidence type="ECO:0000256" key="8">
    <source>
        <dbReference type="SAM" id="MobiDB-lite"/>
    </source>
</evidence>
<feature type="compositionally biased region" description="Pro residues" evidence="8">
    <location>
        <begin position="1037"/>
        <end position="1047"/>
    </location>
</feature>
<evidence type="ECO:0000256" key="4">
    <source>
        <dbReference type="ARBA" id="ARBA00023006"/>
    </source>
</evidence>
<sequence>MDRFSKTGSLEVFLQREIGVEADAALAFLSDGRRLITSNIRDLGSSQDQYIFVFNQEYLESNVEDVLNQFLVEPPFQPAIEDVGTTPPIRHASLAASYARTAQIHHEQIQHTLQSLSLQQQSLQIASMNLDFHILRISETFDEFAVNARKELEKQMSLLEGLDSDLDLLSKVAVHVEFCSTAVRMAIEAGDPQRVLADYVSKQKMKQVGDTCARTHEDLAVRFNQVEEAINKLKEGTASIRSNLADSVLLEEATNSSRRSQDLLERITDASAALETLATLVASFRGKTSFSHIQRLHNMLYAYGATIIEIVRRKEFSRFFYERSRSILEVMAKVSASERKRRQVYRSEIHGQLPFETRGMDDPVPTVDFSPYGGMDFVYSFERSDVDALLQLLDDLEKYAESTANSVPLHAVRECRTALEKLISKMDNLELGFDKIAERSLLSQSHISQSRRRSNEAEEKIIQELAEELRMTQEAKALQEHQLQEDKTSLQTEIRNLSATVVEERSTRLERELSQVRAQMESEAVARRILEERNAELRIEIARALADATEQTRQAERAEFEEMKQLEKRNADKVSSLMEEQAKNLRHLEEARARGEDLELQIQAVRSEGEDLQRELKEASEKKDKLLRDQLSEHDRRLRDHIAEANVDRAVLDRQFSELQAVLEHKELELKDLRGDLEVANADANGLRQELLRVELELKAARTTIQVLRDDIKAGRASQHDFEQRIENSNRLTAQILDVAINFRNSHVKALHVAQAMSSHPSSARHAGNNLAESAFSLSGGRHNIIGQPDEPEPIDPSDPTSALDTLREFDHDHFLEAVNKTGSTIRKWQKQCKEYRDRAKGKISFRNFAKGDLALFLPTRNSVSKPWAAFNVSFPHYFLQATGHLAEQLKTREWIVARITSITERVVDQKDPTSNPYGLGDGVKYYLLEVEDWTQPSHNKRRLSSKKASGGDSGTSKEIFPTGPSRLSPPTLPPGPPEAEVEDTFLVTHPPNSHLFPARQRSNSSPTARPSSLSRLLAQASPAPDAATEPPTDTHPSPPIPPPPSSPSASIPAPQNVSPNANNNTTTNTPSMPSPLRPGSRASRLSTTSRFSVGRIPALGTVMSSQPKASATTALTEQAIAASPSSITDNPFRSPVTSTPTPPEENISDAMTNVLNSQLSNHRRRTSSHQAIRPSPLAPTSSQSTVVAATIVPSRPPISTTSTLTNLANSWGMSFGRKKKTEVGNLTPTAEASGDGLEHRMVLMVVIGAISGSGEMGPDLAWDHLASVKRGQLAGAPGVMAQAPNLTFRSRNPPTHTPPQTGEISLKLGWHVPGLK</sequence>
<feature type="domain" description="Autophagy-related protein 11 C-terminal" evidence="10">
    <location>
        <begin position="819"/>
        <end position="932"/>
    </location>
</feature>
<comment type="function">
    <text evidence="6">Involved in cytoplasm to vacuole transport (Cvt), pexophagy, mitophagy and nucleophagy. Recruits mitochondria for their selective degradation via autophagy (mitophagy) during starvation. Works as scaffold proteins that recruit ATG proteins to the pre-autophagosome (PAS), the site of vesicle/autophagosome formation. Required for the Cvt vesicles completion.</text>
</comment>
<comment type="caution">
    <text evidence="11">The sequence shown here is derived from an EMBL/GenBank/DDBJ whole genome shotgun (WGS) entry which is preliminary data.</text>
</comment>
<feature type="domain" description="Autophagy protein ATG17-like" evidence="9">
    <location>
        <begin position="94"/>
        <end position="275"/>
    </location>
</feature>
<feature type="coiled-coil region" evidence="7">
    <location>
        <begin position="656"/>
        <end position="711"/>
    </location>
</feature>
<evidence type="ECO:0000259" key="10">
    <source>
        <dbReference type="Pfam" id="PF10377"/>
    </source>
</evidence>
<dbReference type="OrthoDB" id="447953at2759"/>
<proteinExistence type="inferred from homology"/>
<reference evidence="11" key="1">
    <citation type="submission" date="2020-11" db="EMBL/GenBank/DDBJ databases">
        <authorList>
            <consortium name="DOE Joint Genome Institute"/>
            <person name="Ahrendt S."/>
            <person name="Riley R."/>
            <person name="Andreopoulos W."/>
            <person name="LaButti K."/>
            <person name="Pangilinan J."/>
            <person name="Ruiz-duenas F.J."/>
            <person name="Barrasa J.M."/>
            <person name="Sanchez-Garcia M."/>
            <person name="Camarero S."/>
            <person name="Miyauchi S."/>
            <person name="Serrano A."/>
            <person name="Linde D."/>
            <person name="Babiker R."/>
            <person name="Drula E."/>
            <person name="Ayuso-Fernandez I."/>
            <person name="Pacheco R."/>
            <person name="Padilla G."/>
            <person name="Ferreira P."/>
            <person name="Barriuso J."/>
            <person name="Kellner H."/>
            <person name="Castanera R."/>
            <person name="Alfaro M."/>
            <person name="Ramirez L."/>
            <person name="Pisabarro A.G."/>
            <person name="Kuo A."/>
            <person name="Tritt A."/>
            <person name="Lipzen A."/>
            <person name="He G."/>
            <person name="Yan M."/>
            <person name="Ng V."/>
            <person name="Cullen D."/>
            <person name="Martin F."/>
            <person name="Rosso M.-N."/>
            <person name="Henrissat B."/>
            <person name="Hibbett D."/>
            <person name="Martinez A.T."/>
            <person name="Grigoriev I.V."/>
        </authorList>
    </citation>
    <scope>NUCLEOTIDE SEQUENCE</scope>
    <source>
        <strain evidence="11">AH 44721</strain>
    </source>
</reference>
<dbReference type="GO" id="GO:0005774">
    <property type="term" value="C:vacuolar membrane"/>
    <property type="evidence" value="ECO:0007669"/>
    <property type="project" value="UniProtKB-SubCell"/>
</dbReference>
<feature type="compositionally biased region" description="Low complexity" evidence="8">
    <location>
        <begin position="1048"/>
        <end position="1072"/>
    </location>
</feature>
<dbReference type="InterPro" id="IPR040040">
    <property type="entry name" value="ATG11"/>
</dbReference>
<dbReference type="GO" id="GO:0000422">
    <property type="term" value="P:autophagy of mitochondrion"/>
    <property type="evidence" value="ECO:0007669"/>
    <property type="project" value="TreeGrafter"/>
</dbReference>
<dbReference type="Pfam" id="PF04108">
    <property type="entry name" value="ATG17_like"/>
    <property type="match status" value="1"/>
</dbReference>
<evidence type="ECO:0000313" key="11">
    <source>
        <dbReference type="EMBL" id="KAF8903289.1"/>
    </source>
</evidence>
<feature type="region of interest" description="Disordered" evidence="8">
    <location>
        <begin position="938"/>
        <end position="1092"/>
    </location>
</feature>
<evidence type="ECO:0000256" key="6">
    <source>
        <dbReference type="RuleBase" id="RU367075"/>
    </source>
</evidence>
<keyword evidence="5 7" id="KW-0175">Coiled coil</keyword>
<evidence type="ECO:0000256" key="5">
    <source>
        <dbReference type="ARBA" id="ARBA00023054"/>
    </source>
</evidence>
<accession>A0A9P5NTG2</accession>
<keyword evidence="4 6" id="KW-0072">Autophagy</keyword>
<keyword evidence="2 6" id="KW-0813">Transport</keyword>
<comment type="subunit">
    <text evidence="6">Homodimer.</text>
</comment>
<dbReference type="PANTHER" id="PTHR13222:SF1">
    <property type="entry name" value="RB1-INDUCIBLE COILED-COIL PROTEIN 1"/>
    <property type="match status" value="1"/>
</dbReference>
<dbReference type="GO" id="GO:0019901">
    <property type="term" value="F:protein kinase binding"/>
    <property type="evidence" value="ECO:0007669"/>
    <property type="project" value="TreeGrafter"/>
</dbReference>
<dbReference type="GO" id="GO:0034727">
    <property type="term" value="P:piecemeal microautophagy of the nucleus"/>
    <property type="evidence" value="ECO:0007669"/>
    <property type="project" value="TreeGrafter"/>
</dbReference>
<evidence type="ECO:0000256" key="2">
    <source>
        <dbReference type="ARBA" id="ARBA00022448"/>
    </source>
</evidence>
<protein>
    <recommendedName>
        <fullName evidence="6">Autophagy-related protein 11</fullName>
    </recommendedName>
</protein>
<dbReference type="GO" id="GO:0000045">
    <property type="term" value="P:autophagosome assembly"/>
    <property type="evidence" value="ECO:0007669"/>
    <property type="project" value="UniProtKB-UniRule"/>
</dbReference>
<dbReference type="GO" id="GO:0015031">
    <property type="term" value="P:protein transport"/>
    <property type="evidence" value="ECO:0007669"/>
    <property type="project" value="UniProtKB-KW"/>
</dbReference>
<dbReference type="GO" id="GO:0034045">
    <property type="term" value="C:phagophore assembly site membrane"/>
    <property type="evidence" value="ECO:0007669"/>
    <property type="project" value="UniProtKB-SubCell"/>
</dbReference>
<name>A0A9P5NTG2_GYMJU</name>
<evidence type="ECO:0000256" key="1">
    <source>
        <dbReference type="ARBA" id="ARBA00009729"/>
    </source>
</evidence>
<feature type="region of interest" description="Disordered" evidence="8">
    <location>
        <begin position="1122"/>
        <end position="1149"/>
    </location>
</feature>
<evidence type="ECO:0000259" key="9">
    <source>
        <dbReference type="Pfam" id="PF04108"/>
    </source>
</evidence>
<dbReference type="GO" id="GO:0061709">
    <property type="term" value="P:reticulophagy"/>
    <property type="evidence" value="ECO:0007669"/>
    <property type="project" value="TreeGrafter"/>
</dbReference>
<dbReference type="GO" id="GO:0060090">
    <property type="term" value="F:molecular adaptor activity"/>
    <property type="evidence" value="ECO:0007669"/>
    <property type="project" value="TreeGrafter"/>
</dbReference>
<evidence type="ECO:0000313" key="12">
    <source>
        <dbReference type="Proteomes" id="UP000724874"/>
    </source>
</evidence>
<dbReference type="Proteomes" id="UP000724874">
    <property type="component" value="Unassembled WGS sequence"/>
</dbReference>
<keyword evidence="3 6" id="KW-0653">Protein transport</keyword>
<dbReference type="Pfam" id="PF10377">
    <property type="entry name" value="ATG11"/>
    <property type="match status" value="1"/>
</dbReference>
<keyword evidence="12" id="KW-1185">Reference proteome</keyword>
<dbReference type="GO" id="GO:0034517">
    <property type="term" value="P:ribophagy"/>
    <property type="evidence" value="ECO:0007669"/>
    <property type="project" value="TreeGrafter"/>
</dbReference>
<feature type="coiled-coil region" evidence="7">
    <location>
        <begin position="447"/>
        <end position="629"/>
    </location>
</feature>
<comment type="subcellular location">
    <subcellularLocation>
        <location evidence="6">Preautophagosomal structure membrane</location>
        <topology evidence="6">Peripheral membrane protein</topology>
    </subcellularLocation>
    <subcellularLocation>
        <location evidence="6">Vacuole membrane</location>
        <topology evidence="6">Peripheral membrane protein</topology>
    </subcellularLocation>
    <text evidence="6">During pexophagy, accumulates in the vacuolar membrane region, where the peroxisomes contact the vacuole.</text>
</comment>
<feature type="region of interest" description="Disordered" evidence="8">
    <location>
        <begin position="1161"/>
        <end position="1186"/>
    </location>
</feature>
<evidence type="ECO:0000256" key="3">
    <source>
        <dbReference type="ARBA" id="ARBA00022927"/>
    </source>
</evidence>
<feature type="compositionally biased region" description="Polar residues" evidence="8">
    <location>
        <begin position="1001"/>
        <end position="1015"/>
    </location>
</feature>
<feature type="compositionally biased region" description="Low complexity" evidence="8">
    <location>
        <begin position="1023"/>
        <end position="1036"/>
    </location>
</feature>
<dbReference type="InterPro" id="IPR019460">
    <property type="entry name" value="Atg11_C"/>
</dbReference>
<evidence type="ECO:0000256" key="7">
    <source>
        <dbReference type="SAM" id="Coils"/>
    </source>
</evidence>
<dbReference type="GO" id="GO:1903599">
    <property type="term" value="P:positive regulation of autophagy of mitochondrion"/>
    <property type="evidence" value="ECO:0007669"/>
    <property type="project" value="UniProtKB-UniRule"/>
</dbReference>
<dbReference type="InterPro" id="IPR045326">
    <property type="entry name" value="ATG17-like_dom"/>
</dbReference>
<gene>
    <name evidence="11" type="ORF">CPB84DRAFT_1814678</name>
</gene>
<comment type="similarity">
    <text evidence="1 6">Belongs to the ATG11 family.</text>
</comment>